<dbReference type="Pfam" id="PF00884">
    <property type="entry name" value="Sulfatase"/>
    <property type="match status" value="1"/>
</dbReference>
<keyword evidence="6" id="KW-0732">Signal</keyword>
<dbReference type="EMBL" id="FWXD01000003">
    <property type="protein sequence ID" value="SMC19015.1"/>
    <property type="molecule type" value="Genomic_DNA"/>
</dbReference>
<dbReference type="GO" id="GO:0004065">
    <property type="term" value="F:arylsulfatase activity"/>
    <property type="evidence" value="ECO:0007669"/>
    <property type="project" value="TreeGrafter"/>
</dbReference>
<evidence type="ECO:0000256" key="4">
    <source>
        <dbReference type="ARBA" id="ARBA00022837"/>
    </source>
</evidence>
<dbReference type="PROSITE" id="PS00149">
    <property type="entry name" value="SULFATASE_2"/>
    <property type="match status" value="1"/>
</dbReference>
<organism evidence="8 9">
    <name type="scientific">Andreprevotia lacus DSM 23236</name>
    <dbReference type="NCBI Taxonomy" id="1121001"/>
    <lineage>
        <taxon>Bacteria</taxon>
        <taxon>Pseudomonadati</taxon>
        <taxon>Pseudomonadota</taxon>
        <taxon>Betaproteobacteria</taxon>
        <taxon>Neisseriales</taxon>
        <taxon>Chitinibacteraceae</taxon>
        <taxon>Andreprevotia</taxon>
    </lineage>
</organism>
<dbReference type="InterPro" id="IPR050738">
    <property type="entry name" value="Sulfatase"/>
</dbReference>
<dbReference type="CDD" id="cd16025">
    <property type="entry name" value="PAS_like"/>
    <property type="match status" value="1"/>
</dbReference>
<evidence type="ECO:0000313" key="8">
    <source>
        <dbReference type="EMBL" id="SMC19015.1"/>
    </source>
</evidence>
<gene>
    <name evidence="8" type="ORF">SAMN02745857_00622</name>
</gene>
<dbReference type="Gene3D" id="3.40.720.10">
    <property type="entry name" value="Alkaline Phosphatase, subunit A"/>
    <property type="match status" value="1"/>
</dbReference>
<sequence length="541" mass="59346">MIYRRLPAALALAGLLAPWAPALAAPRPNIVVIVADDLGFSDVGAFGGEIHTPNLDELAGNGRLLTNFHTAPTSSPTRSMLLSGTDHHLAGIGTMIEAIQPNQIGLDGYEGYLNERSLSLPEILRDAGYHTYMAGKWHLGLTREQGPQARGFEQSFALLQGAGSHFAPVPGKINEYDQVTYRENGKLTTIPADFFSTNFYTDKLIGYLRTQRDDKPFFAYAAYTAPHWPLQAPPDYIDRYMGRYDAGYAAIRAARIAKQKAQGVITADFAVNAGISDALAPRWEQLTPAQQKTEARRMEVYAAMVENLDANVGRLIGELKARGQYDNTLIFFMSDNGAEGGTGHYLGSKFIDNSDANLGKPLSNVDYGRRWAEVGATPFRLWKATSAEGGINTPAIVRLPGQTAGRTPVRAFVSVQDILPTLLELTGIPNPGSQYGQRKVNPITGVSALPLFTDRAQQVRPADFVFADELFGSRYVRRGDWKLVWQSKPLGTAEWQLFDLAADRAEQHDVAADNPDIVADLKQQWQQYVARNGVVLPTVPR</sequence>
<dbReference type="STRING" id="1121001.SAMN02745857_00622"/>
<evidence type="ECO:0000256" key="3">
    <source>
        <dbReference type="ARBA" id="ARBA00022801"/>
    </source>
</evidence>
<dbReference type="RefSeq" id="WP_084089089.1">
    <property type="nucleotide sequence ID" value="NZ_FWXD01000003.1"/>
</dbReference>
<dbReference type="AlphaFoldDB" id="A0A1W1X528"/>
<reference evidence="8 9" key="1">
    <citation type="submission" date="2017-04" db="EMBL/GenBank/DDBJ databases">
        <authorList>
            <person name="Afonso C.L."/>
            <person name="Miller P.J."/>
            <person name="Scott M.A."/>
            <person name="Spackman E."/>
            <person name="Goraichik I."/>
            <person name="Dimitrov K.M."/>
            <person name="Suarez D.L."/>
            <person name="Swayne D.E."/>
        </authorList>
    </citation>
    <scope>NUCLEOTIDE SEQUENCE [LARGE SCALE GENOMIC DNA]</scope>
    <source>
        <strain evidence="8 9">DSM 23236</strain>
    </source>
</reference>
<comment type="similarity">
    <text evidence="1">Belongs to the sulfatase family.</text>
</comment>
<dbReference type="InterPro" id="IPR000917">
    <property type="entry name" value="Sulfatase_N"/>
</dbReference>
<dbReference type="Gene3D" id="3.30.1120.10">
    <property type="match status" value="1"/>
</dbReference>
<feature type="modified residue" description="3-oxoalanine (Ser)" evidence="5">
    <location>
        <position position="74"/>
    </location>
</feature>
<dbReference type="InterPro" id="IPR024607">
    <property type="entry name" value="Sulfatase_CS"/>
</dbReference>
<comment type="PTM">
    <text evidence="5">The conversion to 3-oxoalanine (also known as C-formylglycine, FGly), of a serine or cysteine residue in prokaryotes and of a cysteine residue in eukaryotes, is critical for catalytic activity.</text>
</comment>
<feature type="signal peptide" evidence="6">
    <location>
        <begin position="1"/>
        <end position="24"/>
    </location>
</feature>
<keyword evidence="2" id="KW-0479">Metal-binding</keyword>
<accession>A0A1W1X528</accession>
<dbReference type="SUPFAM" id="SSF53649">
    <property type="entry name" value="Alkaline phosphatase-like"/>
    <property type="match status" value="1"/>
</dbReference>
<evidence type="ECO:0000313" key="9">
    <source>
        <dbReference type="Proteomes" id="UP000192761"/>
    </source>
</evidence>
<dbReference type="GO" id="GO:0046872">
    <property type="term" value="F:metal ion binding"/>
    <property type="evidence" value="ECO:0007669"/>
    <property type="project" value="UniProtKB-KW"/>
</dbReference>
<keyword evidence="4" id="KW-0106">Calcium</keyword>
<name>A0A1W1X528_9NEIS</name>
<feature type="domain" description="Sulfatase N-terminal" evidence="7">
    <location>
        <begin position="28"/>
        <end position="428"/>
    </location>
</feature>
<keyword evidence="3" id="KW-0378">Hydrolase</keyword>
<dbReference type="OrthoDB" id="9766107at2"/>
<evidence type="ECO:0000259" key="7">
    <source>
        <dbReference type="Pfam" id="PF00884"/>
    </source>
</evidence>
<evidence type="ECO:0000256" key="2">
    <source>
        <dbReference type="ARBA" id="ARBA00022723"/>
    </source>
</evidence>
<proteinExistence type="inferred from homology"/>
<dbReference type="Proteomes" id="UP000192761">
    <property type="component" value="Unassembled WGS sequence"/>
</dbReference>
<evidence type="ECO:0000256" key="6">
    <source>
        <dbReference type="SAM" id="SignalP"/>
    </source>
</evidence>
<keyword evidence="9" id="KW-1185">Reference proteome</keyword>
<dbReference type="InterPro" id="IPR017850">
    <property type="entry name" value="Alkaline_phosphatase_core_sf"/>
</dbReference>
<feature type="chain" id="PRO_5012122289" evidence="6">
    <location>
        <begin position="25"/>
        <end position="541"/>
    </location>
</feature>
<evidence type="ECO:0000256" key="1">
    <source>
        <dbReference type="ARBA" id="ARBA00008779"/>
    </source>
</evidence>
<protein>
    <submittedName>
        <fullName evidence="8">Arylsulfatase</fullName>
    </submittedName>
</protein>
<dbReference type="PANTHER" id="PTHR42693:SF33">
    <property type="entry name" value="ARYLSULFATASE"/>
    <property type="match status" value="1"/>
</dbReference>
<dbReference type="PANTHER" id="PTHR42693">
    <property type="entry name" value="ARYLSULFATASE FAMILY MEMBER"/>
    <property type="match status" value="1"/>
</dbReference>
<evidence type="ECO:0000256" key="5">
    <source>
        <dbReference type="PIRSR" id="PIRSR600917-52"/>
    </source>
</evidence>